<dbReference type="Gene3D" id="2.30.30.760">
    <property type="match status" value="1"/>
</dbReference>
<evidence type="ECO:0000256" key="4">
    <source>
        <dbReference type="SAM" id="SignalP"/>
    </source>
</evidence>
<evidence type="ECO:0000313" key="7">
    <source>
        <dbReference type="Proteomes" id="UP001500279"/>
    </source>
</evidence>
<feature type="signal peptide" evidence="4">
    <location>
        <begin position="1"/>
        <end position="30"/>
    </location>
</feature>
<dbReference type="PANTHER" id="PTHR36307:SF1">
    <property type="entry name" value="FLAGELLA BASAL BODY P-RING FORMATION PROTEIN FLGA"/>
    <property type="match status" value="1"/>
</dbReference>
<feature type="domain" description="SAF" evidence="5">
    <location>
        <begin position="178"/>
        <end position="240"/>
    </location>
</feature>
<gene>
    <name evidence="6" type="ORF">GCM10009107_35460</name>
</gene>
<comment type="subcellular location">
    <subcellularLocation>
        <location evidence="1">Periplasm</location>
    </subcellularLocation>
</comment>
<dbReference type="InterPro" id="IPR039246">
    <property type="entry name" value="Flagellar_FlgA"/>
</dbReference>
<dbReference type="Pfam" id="PF13144">
    <property type="entry name" value="ChapFlgA"/>
    <property type="match status" value="1"/>
</dbReference>
<accession>A0ABN1K6V2</accession>
<sequence>MPARTPALPRTARRALMQPLLCAALAAAWAGVSAEEIVINPGLVQTLPPNTRIIKPAAAPASAPTTAAAASAATAPSSAMVAPPPQDGALAALGGELSGRIQQLAHDSAVLGSGNKNTRVEIEVGALDPRLRLAPCQKIEPYLPPGLPTWGRTRIGLKCVQGSKAWNVSLPLTVHVWRTAMVLRDALPAGTVLLASHLMEAEVDLAAGTGMPVAEANGLVGRSLQRGMAAGSALRPPDLKARQWFAAGETVKVVAGGAGWAIATEAQAMNPGIEGQTIRVRTEAGKVLMGRAVADRLVEVAL</sequence>
<evidence type="ECO:0000313" key="6">
    <source>
        <dbReference type="EMBL" id="GAA0756684.1"/>
    </source>
</evidence>
<dbReference type="PANTHER" id="PTHR36307">
    <property type="entry name" value="FLAGELLA BASAL BODY P-RING FORMATION PROTEIN FLGA"/>
    <property type="match status" value="1"/>
</dbReference>
<evidence type="ECO:0000256" key="1">
    <source>
        <dbReference type="ARBA" id="ARBA00004418"/>
    </source>
</evidence>
<keyword evidence="3" id="KW-0574">Periplasm</keyword>
<protein>
    <recommendedName>
        <fullName evidence="5">SAF domain-containing protein</fullName>
    </recommendedName>
</protein>
<keyword evidence="7" id="KW-1185">Reference proteome</keyword>
<organism evidence="6 7">
    <name type="scientific">Ideonella azotifigens</name>
    <dbReference type="NCBI Taxonomy" id="513160"/>
    <lineage>
        <taxon>Bacteria</taxon>
        <taxon>Pseudomonadati</taxon>
        <taxon>Pseudomonadota</taxon>
        <taxon>Betaproteobacteria</taxon>
        <taxon>Burkholderiales</taxon>
        <taxon>Sphaerotilaceae</taxon>
        <taxon>Ideonella</taxon>
    </lineage>
</organism>
<dbReference type="CDD" id="cd11614">
    <property type="entry name" value="SAF_CpaB_FlgA_like"/>
    <property type="match status" value="1"/>
</dbReference>
<keyword evidence="2 4" id="KW-0732">Signal</keyword>
<comment type="caution">
    <text evidence="6">The sequence shown here is derived from an EMBL/GenBank/DDBJ whole genome shotgun (WGS) entry which is preliminary data.</text>
</comment>
<dbReference type="Pfam" id="PF17656">
    <property type="entry name" value="ChapFlgA_N"/>
    <property type="match status" value="1"/>
</dbReference>
<reference evidence="6 7" key="1">
    <citation type="journal article" date="2019" name="Int. J. Syst. Evol. Microbiol.">
        <title>The Global Catalogue of Microorganisms (GCM) 10K type strain sequencing project: providing services to taxonomists for standard genome sequencing and annotation.</title>
        <authorList>
            <consortium name="The Broad Institute Genomics Platform"/>
            <consortium name="The Broad Institute Genome Sequencing Center for Infectious Disease"/>
            <person name="Wu L."/>
            <person name="Ma J."/>
        </authorList>
    </citation>
    <scope>NUCLEOTIDE SEQUENCE [LARGE SCALE GENOMIC DNA]</scope>
    <source>
        <strain evidence="6 7">JCM 15503</strain>
    </source>
</reference>
<evidence type="ECO:0000256" key="3">
    <source>
        <dbReference type="ARBA" id="ARBA00022764"/>
    </source>
</evidence>
<dbReference type="InterPro" id="IPR041231">
    <property type="entry name" value="FlgA_N"/>
</dbReference>
<proteinExistence type="predicted"/>
<dbReference type="SMART" id="SM00858">
    <property type="entry name" value="SAF"/>
    <property type="match status" value="1"/>
</dbReference>
<evidence type="ECO:0000259" key="5">
    <source>
        <dbReference type="SMART" id="SM00858"/>
    </source>
</evidence>
<dbReference type="EMBL" id="BAAAEW010000023">
    <property type="protein sequence ID" value="GAA0756684.1"/>
    <property type="molecule type" value="Genomic_DNA"/>
</dbReference>
<evidence type="ECO:0000256" key="2">
    <source>
        <dbReference type="ARBA" id="ARBA00022729"/>
    </source>
</evidence>
<dbReference type="RefSeq" id="WP_231011845.1">
    <property type="nucleotide sequence ID" value="NZ_BAAAEW010000023.1"/>
</dbReference>
<dbReference type="InterPro" id="IPR017585">
    <property type="entry name" value="SAF_FlgA"/>
</dbReference>
<name>A0ABN1K6V2_9BURK</name>
<dbReference type="NCBIfam" id="TIGR03170">
    <property type="entry name" value="flgA_cterm"/>
    <property type="match status" value="1"/>
</dbReference>
<dbReference type="InterPro" id="IPR013974">
    <property type="entry name" value="SAF"/>
</dbReference>
<dbReference type="Proteomes" id="UP001500279">
    <property type="component" value="Unassembled WGS sequence"/>
</dbReference>
<feature type="chain" id="PRO_5045665814" description="SAF domain-containing protein" evidence="4">
    <location>
        <begin position="31"/>
        <end position="302"/>
    </location>
</feature>